<dbReference type="AlphaFoldDB" id="A0A8X7X2X4"/>
<dbReference type="InterPro" id="IPR005031">
    <property type="entry name" value="COQ10_START"/>
</dbReference>
<dbReference type="InterPro" id="IPR023393">
    <property type="entry name" value="START-like_dom_sf"/>
</dbReference>
<organism evidence="5 6">
    <name type="scientific">Polypterus senegalus</name>
    <name type="common">Senegal bichir</name>
    <dbReference type="NCBI Taxonomy" id="55291"/>
    <lineage>
        <taxon>Eukaryota</taxon>
        <taxon>Metazoa</taxon>
        <taxon>Chordata</taxon>
        <taxon>Craniata</taxon>
        <taxon>Vertebrata</taxon>
        <taxon>Euteleostomi</taxon>
        <taxon>Actinopterygii</taxon>
        <taxon>Polypteriformes</taxon>
        <taxon>Polypteridae</taxon>
        <taxon>Polypterus</taxon>
    </lineage>
</organism>
<dbReference type="Pfam" id="PF03364">
    <property type="entry name" value="Polyketide_cyc"/>
    <property type="match status" value="1"/>
</dbReference>
<evidence type="ECO:0000313" key="5">
    <source>
        <dbReference type="EMBL" id="KAG2460867.1"/>
    </source>
</evidence>
<dbReference type="Proteomes" id="UP000886611">
    <property type="component" value="Unassembled WGS sequence"/>
</dbReference>
<comment type="caution">
    <text evidence="5">The sequence shown here is derived from an EMBL/GenBank/DDBJ whole genome shotgun (WGS) entry which is preliminary data.</text>
</comment>
<comment type="subunit">
    <text evidence="2">Interacts with coenzyme Q.</text>
</comment>
<gene>
    <name evidence="5" type="primary">Cq10x</name>
    <name evidence="5" type="ORF">GTO96_0010896</name>
</gene>
<keyword evidence="6" id="KW-1185">Reference proteome</keyword>
<protein>
    <submittedName>
        <fullName evidence="5">CQ10X protein</fullName>
    </submittedName>
</protein>
<comment type="function">
    <text evidence="3">Required for the function of coenzyme Q in the respiratory chain. May serve as a chaperone or may be involved in the transport of Q6 from its site of synthesis to the catalytic sites of the respiratory complexes.</text>
</comment>
<dbReference type="SUPFAM" id="SSF55961">
    <property type="entry name" value="Bet v1-like"/>
    <property type="match status" value="1"/>
</dbReference>
<dbReference type="CDD" id="cd07813">
    <property type="entry name" value="COQ10p_like"/>
    <property type="match status" value="1"/>
</dbReference>
<comment type="similarity">
    <text evidence="1">Belongs to the COQ10 family.</text>
</comment>
<evidence type="ECO:0000256" key="2">
    <source>
        <dbReference type="ARBA" id="ARBA00011814"/>
    </source>
</evidence>
<evidence type="ECO:0000259" key="4">
    <source>
        <dbReference type="Pfam" id="PF03364"/>
    </source>
</evidence>
<dbReference type="GO" id="GO:0045333">
    <property type="term" value="P:cellular respiration"/>
    <property type="evidence" value="ECO:0007669"/>
    <property type="project" value="InterPro"/>
</dbReference>
<dbReference type="PANTHER" id="PTHR12901:SF14">
    <property type="entry name" value="COENZYME Q-BINDING PROTEIN COQ10 HOMOLOG, MITOCHONDRIAL"/>
    <property type="match status" value="1"/>
</dbReference>
<proteinExistence type="inferred from homology"/>
<dbReference type="EMBL" id="JAATIS010004753">
    <property type="protein sequence ID" value="KAG2460867.1"/>
    <property type="molecule type" value="Genomic_DNA"/>
</dbReference>
<feature type="non-terminal residue" evidence="5">
    <location>
        <position position="1"/>
    </location>
</feature>
<dbReference type="InterPro" id="IPR044996">
    <property type="entry name" value="COQ10-like"/>
</dbReference>
<dbReference type="Gene3D" id="3.30.530.20">
    <property type="match status" value="1"/>
</dbReference>
<reference evidence="5 6" key="1">
    <citation type="journal article" date="2021" name="Cell">
        <title>Tracing the genetic footprints of vertebrate landing in non-teleost ray-finned fishes.</title>
        <authorList>
            <person name="Bi X."/>
            <person name="Wang K."/>
            <person name="Yang L."/>
            <person name="Pan H."/>
            <person name="Jiang H."/>
            <person name="Wei Q."/>
            <person name="Fang M."/>
            <person name="Yu H."/>
            <person name="Zhu C."/>
            <person name="Cai Y."/>
            <person name="He Y."/>
            <person name="Gan X."/>
            <person name="Zeng H."/>
            <person name="Yu D."/>
            <person name="Zhu Y."/>
            <person name="Jiang H."/>
            <person name="Qiu Q."/>
            <person name="Yang H."/>
            <person name="Zhang Y.E."/>
            <person name="Wang W."/>
            <person name="Zhu M."/>
            <person name="He S."/>
            <person name="Zhang G."/>
        </authorList>
    </citation>
    <scope>NUCLEOTIDE SEQUENCE [LARGE SCALE GENOMIC DNA]</scope>
    <source>
        <strain evidence="5">Bchr_013</strain>
    </source>
</reference>
<dbReference type="PANTHER" id="PTHR12901">
    <property type="entry name" value="SPERM PROTEIN HOMOLOG"/>
    <property type="match status" value="1"/>
</dbReference>
<evidence type="ECO:0000256" key="1">
    <source>
        <dbReference type="ARBA" id="ARBA00006885"/>
    </source>
</evidence>
<evidence type="ECO:0000256" key="3">
    <source>
        <dbReference type="ARBA" id="ARBA00024947"/>
    </source>
</evidence>
<name>A0A8X7X2X4_POLSE</name>
<sequence length="250" mass="28118">MNMRFTVHLKEFCWFCFIDAFDSEDLDEVAMQQGCAIRGGRHLTSCGILAIQTPPVPRPNGSALSQQPSRGFLNVVAPFVGCKKMEYAEAKLLGYSAEQMYNVVADVEKYCQFVPWCKSSKVTSNCNGVRKAQLEIGFPPVVERYTSQVMLKPHRQVRAVCSDGSLFSHLETVWRFKPGSCEQKDCCILEFYVSFEFKSAFHSRLATIFFDEVVKQMVAAFERRAAKMYGPQAAVPETEDETAVRSLGVS</sequence>
<evidence type="ECO:0000313" key="6">
    <source>
        <dbReference type="Proteomes" id="UP000886611"/>
    </source>
</evidence>
<feature type="non-terminal residue" evidence="5">
    <location>
        <position position="250"/>
    </location>
</feature>
<dbReference type="GO" id="GO:0048039">
    <property type="term" value="F:ubiquinone binding"/>
    <property type="evidence" value="ECO:0007669"/>
    <property type="project" value="InterPro"/>
</dbReference>
<dbReference type="GO" id="GO:0005739">
    <property type="term" value="C:mitochondrion"/>
    <property type="evidence" value="ECO:0007669"/>
    <property type="project" value="TreeGrafter"/>
</dbReference>
<accession>A0A8X7X2X4</accession>
<feature type="domain" description="Coenzyme Q-binding protein COQ10 START" evidence="4">
    <location>
        <begin position="94"/>
        <end position="222"/>
    </location>
</feature>